<dbReference type="InterPro" id="IPR003538">
    <property type="entry name" value="TonB"/>
</dbReference>
<dbReference type="KEGG" id="dwd:DSCW_27390"/>
<dbReference type="GO" id="GO:0055085">
    <property type="term" value="P:transmembrane transport"/>
    <property type="evidence" value="ECO:0007669"/>
    <property type="project" value="InterPro"/>
</dbReference>
<evidence type="ECO:0000256" key="8">
    <source>
        <dbReference type="ARBA" id="ARBA00022989"/>
    </source>
</evidence>
<feature type="transmembrane region" description="Helical" evidence="11">
    <location>
        <begin position="18"/>
        <end position="42"/>
    </location>
</feature>
<comment type="similarity">
    <text evidence="2">Belongs to the TonB family.</text>
</comment>
<keyword evidence="9 11" id="KW-0472">Membrane</keyword>
<dbReference type="GO" id="GO:0031992">
    <property type="term" value="F:energy transducer activity"/>
    <property type="evidence" value="ECO:0007669"/>
    <property type="project" value="InterPro"/>
</dbReference>
<evidence type="ECO:0000256" key="9">
    <source>
        <dbReference type="ARBA" id="ARBA00023136"/>
    </source>
</evidence>
<dbReference type="NCBIfam" id="TIGR01352">
    <property type="entry name" value="tonB_Cterm"/>
    <property type="match status" value="1"/>
</dbReference>
<evidence type="ECO:0000256" key="7">
    <source>
        <dbReference type="ARBA" id="ARBA00022927"/>
    </source>
</evidence>
<dbReference type="GO" id="GO:0015891">
    <property type="term" value="P:siderophore transport"/>
    <property type="evidence" value="ECO:0007669"/>
    <property type="project" value="InterPro"/>
</dbReference>
<evidence type="ECO:0000259" key="12">
    <source>
        <dbReference type="PROSITE" id="PS52015"/>
    </source>
</evidence>
<evidence type="ECO:0000256" key="10">
    <source>
        <dbReference type="SAM" id="MobiDB-lite"/>
    </source>
</evidence>
<sequence length="239" mass="26518">MQPQVSIMTTDRPPSANWLLRGLILISIAIHTVIFFHISGIYRSNMLTFIEMSLQNVDRPTARDIPRPRMRPKPPDPKDQVKKINVVPKPVPRIKPLAMAPVDSNLPDSLMEAISAPEVPQMPGVDSSDWVPGPQTHEAAGEFMTAASYLDMVRLKIESRKRYPEAAKARSIEGRVTIRFVLLTDGNVRDLTVTKSARSKALNVAAIDAVQRAAPFPRPPGNLFKGDLPLELTIVFELT</sequence>
<feature type="domain" description="TonB C-terminal" evidence="12">
    <location>
        <begin position="148"/>
        <end position="239"/>
    </location>
</feature>
<dbReference type="PANTHER" id="PTHR33446:SF2">
    <property type="entry name" value="PROTEIN TONB"/>
    <property type="match status" value="1"/>
</dbReference>
<comment type="subcellular location">
    <subcellularLocation>
        <location evidence="1">Cell inner membrane</location>
        <topology evidence="1">Single-pass membrane protein</topology>
        <orientation evidence="1">Periplasmic side</orientation>
    </subcellularLocation>
</comment>
<keyword evidence="6 11" id="KW-0812">Transmembrane</keyword>
<dbReference type="GO" id="GO:0098797">
    <property type="term" value="C:plasma membrane protein complex"/>
    <property type="evidence" value="ECO:0007669"/>
    <property type="project" value="TreeGrafter"/>
</dbReference>
<dbReference type="EMBL" id="AP021875">
    <property type="protein sequence ID" value="BBO75322.1"/>
    <property type="molecule type" value="Genomic_DNA"/>
</dbReference>
<reference evidence="13 14" key="1">
    <citation type="submission" date="2019-11" db="EMBL/GenBank/DDBJ databases">
        <title>Comparative genomics of hydrocarbon-degrading Desulfosarcina strains.</title>
        <authorList>
            <person name="Watanabe M."/>
            <person name="Kojima H."/>
            <person name="Fukui M."/>
        </authorList>
    </citation>
    <scope>NUCLEOTIDE SEQUENCE [LARGE SCALE GENOMIC DNA]</scope>
    <source>
        <strain evidence="13 14">PP31</strain>
    </source>
</reference>
<evidence type="ECO:0000256" key="2">
    <source>
        <dbReference type="ARBA" id="ARBA00006555"/>
    </source>
</evidence>
<keyword evidence="14" id="KW-1185">Reference proteome</keyword>
<dbReference type="SUPFAM" id="SSF74653">
    <property type="entry name" value="TolA/TonB C-terminal domain"/>
    <property type="match status" value="1"/>
</dbReference>
<evidence type="ECO:0000256" key="5">
    <source>
        <dbReference type="ARBA" id="ARBA00022519"/>
    </source>
</evidence>
<evidence type="ECO:0000313" key="14">
    <source>
        <dbReference type="Proteomes" id="UP000427769"/>
    </source>
</evidence>
<evidence type="ECO:0000256" key="4">
    <source>
        <dbReference type="ARBA" id="ARBA00022475"/>
    </source>
</evidence>
<evidence type="ECO:0000256" key="1">
    <source>
        <dbReference type="ARBA" id="ARBA00004383"/>
    </source>
</evidence>
<accession>A0A5K7Z026</accession>
<dbReference type="AlphaFoldDB" id="A0A5K7Z026"/>
<dbReference type="InterPro" id="IPR051045">
    <property type="entry name" value="TonB-dependent_transducer"/>
</dbReference>
<evidence type="ECO:0000256" key="11">
    <source>
        <dbReference type="SAM" id="Phobius"/>
    </source>
</evidence>
<dbReference type="Proteomes" id="UP000427769">
    <property type="component" value="Chromosome"/>
</dbReference>
<keyword evidence="5" id="KW-0997">Cell inner membrane</keyword>
<dbReference type="InterPro" id="IPR006260">
    <property type="entry name" value="TonB/TolA_C"/>
</dbReference>
<dbReference type="PROSITE" id="PS52015">
    <property type="entry name" value="TONB_CTD"/>
    <property type="match status" value="1"/>
</dbReference>
<dbReference type="PRINTS" id="PR01374">
    <property type="entry name" value="TONBPROTEIN"/>
</dbReference>
<protein>
    <recommendedName>
        <fullName evidence="12">TonB C-terminal domain-containing protein</fullName>
    </recommendedName>
</protein>
<dbReference type="PANTHER" id="PTHR33446">
    <property type="entry name" value="PROTEIN TONB-RELATED"/>
    <property type="match status" value="1"/>
</dbReference>
<dbReference type="RefSeq" id="WP_170302270.1">
    <property type="nucleotide sequence ID" value="NZ_AP021875.1"/>
</dbReference>
<dbReference type="Gene3D" id="3.30.1150.10">
    <property type="match status" value="1"/>
</dbReference>
<keyword evidence="3" id="KW-0813">Transport</keyword>
<dbReference type="GO" id="GO:0015031">
    <property type="term" value="P:protein transport"/>
    <property type="evidence" value="ECO:0007669"/>
    <property type="project" value="UniProtKB-KW"/>
</dbReference>
<evidence type="ECO:0000256" key="6">
    <source>
        <dbReference type="ARBA" id="ARBA00022692"/>
    </source>
</evidence>
<dbReference type="InterPro" id="IPR037682">
    <property type="entry name" value="TonB_C"/>
</dbReference>
<organism evidence="13 14">
    <name type="scientific">Desulfosarcina widdelii</name>
    <dbReference type="NCBI Taxonomy" id="947919"/>
    <lineage>
        <taxon>Bacteria</taxon>
        <taxon>Pseudomonadati</taxon>
        <taxon>Thermodesulfobacteriota</taxon>
        <taxon>Desulfobacteria</taxon>
        <taxon>Desulfobacterales</taxon>
        <taxon>Desulfosarcinaceae</taxon>
        <taxon>Desulfosarcina</taxon>
    </lineage>
</organism>
<keyword evidence="8 11" id="KW-1133">Transmembrane helix</keyword>
<evidence type="ECO:0000256" key="3">
    <source>
        <dbReference type="ARBA" id="ARBA00022448"/>
    </source>
</evidence>
<evidence type="ECO:0000313" key="13">
    <source>
        <dbReference type="EMBL" id="BBO75322.1"/>
    </source>
</evidence>
<gene>
    <name evidence="13" type="ORF">DSCW_27390</name>
</gene>
<dbReference type="GO" id="GO:0030288">
    <property type="term" value="C:outer membrane-bounded periplasmic space"/>
    <property type="evidence" value="ECO:0007669"/>
    <property type="project" value="InterPro"/>
</dbReference>
<name>A0A5K7Z026_9BACT</name>
<keyword evidence="7" id="KW-0653">Protein transport</keyword>
<proteinExistence type="inferred from homology"/>
<keyword evidence="4" id="KW-1003">Cell membrane</keyword>
<dbReference type="Pfam" id="PF03544">
    <property type="entry name" value="TonB_C"/>
    <property type="match status" value="1"/>
</dbReference>
<feature type="region of interest" description="Disordered" evidence="10">
    <location>
        <begin position="60"/>
        <end position="80"/>
    </location>
</feature>